<feature type="region of interest" description="Disordered" evidence="1">
    <location>
        <begin position="97"/>
        <end position="136"/>
    </location>
</feature>
<protein>
    <submittedName>
        <fullName evidence="2">Uncharacterized protein</fullName>
    </submittedName>
</protein>
<feature type="region of interest" description="Disordered" evidence="1">
    <location>
        <begin position="1"/>
        <end position="73"/>
    </location>
</feature>
<organism evidence="2 3">
    <name type="scientific">Escallonia herrerae</name>
    <dbReference type="NCBI Taxonomy" id="1293975"/>
    <lineage>
        <taxon>Eukaryota</taxon>
        <taxon>Viridiplantae</taxon>
        <taxon>Streptophyta</taxon>
        <taxon>Embryophyta</taxon>
        <taxon>Tracheophyta</taxon>
        <taxon>Spermatophyta</taxon>
        <taxon>Magnoliopsida</taxon>
        <taxon>eudicotyledons</taxon>
        <taxon>Gunneridae</taxon>
        <taxon>Pentapetalae</taxon>
        <taxon>asterids</taxon>
        <taxon>campanulids</taxon>
        <taxon>Escalloniales</taxon>
        <taxon>Escalloniaceae</taxon>
        <taxon>Escallonia</taxon>
    </lineage>
</organism>
<dbReference type="AlphaFoldDB" id="A0AA88WRN1"/>
<dbReference type="Proteomes" id="UP001188597">
    <property type="component" value="Unassembled WGS sequence"/>
</dbReference>
<sequence length="136" mass="15810">MEGRHSRSPGGRRNKSPDREGIAERRAKIEQWNKEKEQAETGNKKDNGKVNNNSNSDGGAQDEEDYSDPQQQTVHLENMAYCTFSTLQVEYSLYIRSSQEQMEEYSVPKKKKKKKKEKKKKGKKDEREEGDDLLKK</sequence>
<accession>A0AA88WRN1</accession>
<feature type="compositionally biased region" description="Basic residues" evidence="1">
    <location>
        <begin position="1"/>
        <end position="14"/>
    </location>
</feature>
<evidence type="ECO:0000313" key="3">
    <source>
        <dbReference type="Proteomes" id="UP001188597"/>
    </source>
</evidence>
<feature type="compositionally biased region" description="Low complexity" evidence="1">
    <location>
        <begin position="49"/>
        <end position="59"/>
    </location>
</feature>
<evidence type="ECO:0000256" key="1">
    <source>
        <dbReference type="SAM" id="MobiDB-lite"/>
    </source>
</evidence>
<comment type="caution">
    <text evidence="2">The sequence shown here is derived from an EMBL/GenBank/DDBJ whole genome shotgun (WGS) entry which is preliminary data.</text>
</comment>
<feature type="compositionally biased region" description="Basic and acidic residues" evidence="1">
    <location>
        <begin position="123"/>
        <end position="136"/>
    </location>
</feature>
<dbReference type="EMBL" id="JAVXUP010000306">
    <property type="protein sequence ID" value="KAK3031429.1"/>
    <property type="molecule type" value="Genomic_DNA"/>
</dbReference>
<reference evidence="2" key="1">
    <citation type="submission" date="2022-12" db="EMBL/GenBank/DDBJ databases">
        <title>Draft genome assemblies for two species of Escallonia (Escalloniales).</title>
        <authorList>
            <person name="Chanderbali A."/>
            <person name="Dervinis C."/>
            <person name="Anghel I."/>
            <person name="Soltis D."/>
            <person name="Soltis P."/>
            <person name="Zapata F."/>
        </authorList>
    </citation>
    <scope>NUCLEOTIDE SEQUENCE</scope>
    <source>
        <strain evidence="2">UCBG64.0493</strain>
        <tissue evidence="2">Leaf</tissue>
    </source>
</reference>
<feature type="compositionally biased region" description="Basic and acidic residues" evidence="1">
    <location>
        <begin position="15"/>
        <end position="48"/>
    </location>
</feature>
<gene>
    <name evidence="2" type="ORF">RJ639_036170</name>
</gene>
<feature type="compositionally biased region" description="Basic residues" evidence="1">
    <location>
        <begin position="108"/>
        <end position="122"/>
    </location>
</feature>
<proteinExistence type="predicted"/>
<name>A0AA88WRN1_9ASTE</name>
<evidence type="ECO:0000313" key="2">
    <source>
        <dbReference type="EMBL" id="KAK3031429.1"/>
    </source>
</evidence>
<keyword evidence="3" id="KW-1185">Reference proteome</keyword>